<dbReference type="InterPro" id="IPR004875">
    <property type="entry name" value="DDE_SF_endonuclease_dom"/>
</dbReference>
<comment type="caution">
    <text evidence="2">The sequence shown here is derived from an EMBL/GenBank/DDBJ whole genome shotgun (WGS) entry which is preliminary data.</text>
</comment>
<gene>
    <name evidence="2" type="primary">Tigd4</name>
    <name evidence="2" type="ORF">T11_9957</name>
</gene>
<sequence length="146" mass="17306">MPLEYTANKNAWMMGTIFTKWLIALDKRLSRDSRKIALIVDNCPSHLDVSDLKCRKRIFFTTKYNECYLVIREFFKMHFYKRVLLQKYITMIDSKQDAHPPNALDRLHLLHVAWERSQQKRLPIASTMPGISTNLWTHLLKILAPM</sequence>
<protein>
    <submittedName>
        <fullName evidence="2">Tigger transposable element-derived protein 4</fullName>
    </submittedName>
</protein>
<feature type="domain" description="DDE-1" evidence="1">
    <location>
        <begin position="1"/>
        <end position="117"/>
    </location>
</feature>
<dbReference type="Pfam" id="PF03184">
    <property type="entry name" value="DDE_1"/>
    <property type="match status" value="1"/>
</dbReference>
<dbReference type="Proteomes" id="UP000055024">
    <property type="component" value="Unassembled WGS sequence"/>
</dbReference>
<dbReference type="GO" id="GO:0003676">
    <property type="term" value="F:nucleic acid binding"/>
    <property type="evidence" value="ECO:0007669"/>
    <property type="project" value="InterPro"/>
</dbReference>
<dbReference type="AlphaFoldDB" id="A0A0V1HLR9"/>
<name>A0A0V1HLR9_9BILA</name>
<evidence type="ECO:0000313" key="3">
    <source>
        <dbReference type="Proteomes" id="UP000055024"/>
    </source>
</evidence>
<evidence type="ECO:0000313" key="2">
    <source>
        <dbReference type="EMBL" id="KRZ11465.1"/>
    </source>
</evidence>
<dbReference type="EMBL" id="JYDP01000049">
    <property type="protein sequence ID" value="KRZ11465.1"/>
    <property type="molecule type" value="Genomic_DNA"/>
</dbReference>
<accession>A0A0V1HLR9</accession>
<reference evidence="2 3" key="1">
    <citation type="submission" date="2015-01" db="EMBL/GenBank/DDBJ databases">
        <title>Evolution of Trichinella species and genotypes.</title>
        <authorList>
            <person name="Korhonen P.K."/>
            <person name="Edoardo P."/>
            <person name="Giuseppe L.R."/>
            <person name="Gasser R.B."/>
        </authorList>
    </citation>
    <scope>NUCLEOTIDE SEQUENCE [LARGE SCALE GENOMIC DNA]</scope>
    <source>
        <strain evidence="2">ISS1029</strain>
    </source>
</reference>
<organism evidence="2 3">
    <name type="scientific">Trichinella zimbabwensis</name>
    <dbReference type="NCBI Taxonomy" id="268475"/>
    <lineage>
        <taxon>Eukaryota</taxon>
        <taxon>Metazoa</taxon>
        <taxon>Ecdysozoa</taxon>
        <taxon>Nematoda</taxon>
        <taxon>Enoplea</taxon>
        <taxon>Dorylaimia</taxon>
        <taxon>Trichinellida</taxon>
        <taxon>Trichinellidae</taxon>
        <taxon>Trichinella</taxon>
    </lineage>
</organism>
<dbReference type="OrthoDB" id="6157693at2759"/>
<evidence type="ECO:0000259" key="1">
    <source>
        <dbReference type="Pfam" id="PF03184"/>
    </source>
</evidence>
<proteinExistence type="predicted"/>
<keyword evidence="3" id="KW-1185">Reference proteome</keyword>